<name>A0ACB9P2K4_9MYRT</name>
<proteinExistence type="predicted"/>
<keyword evidence="2" id="KW-1185">Reference proteome</keyword>
<evidence type="ECO:0000313" key="1">
    <source>
        <dbReference type="EMBL" id="KAI4341919.1"/>
    </source>
</evidence>
<comment type="caution">
    <text evidence="1">The sequence shown here is derived from an EMBL/GenBank/DDBJ whole genome shotgun (WGS) entry which is preliminary data.</text>
</comment>
<accession>A0ACB9P2K4</accession>
<dbReference type="EMBL" id="CM042886">
    <property type="protein sequence ID" value="KAI4341919.1"/>
    <property type="molecule type" value="Genomic_DNA"/>
</dbReference>
<reference evidence="2" key="1">
    <citation type="journal article" date="2023" name="Front. Plant Sci.">
        <title>Chromosomal-level genome assembly of Melastoma candidum provides insights into trichome evolution.</title>
        <authorList>
            <person name="Zhong Y."/>
            <person name="Wu W."/>
            <person name="Sun C."/>
            <person name="Zou P."/>
            <person name="Liu Y."/>
            <person name="Dai S."/>
            <person name="Zhou R."/>
        </authorList>
    </citation>
    <scope>NUCLEOTIDE SEQUENCE [LARGE SCALE GENOMIC DNA]</scope>
</reference>
<sequence length="217" mass="23270">MSDNDPHHWMHFYQLAPFPLSQPSSSSSESALVSTIPQSASPPPTTHPNPGPGGSSGLNPEGRVTKPARRRTRASRRTPTTVMNTDTTNFRAMVQQYTGGPPTASLGSGAGPSMLSFGFRQGQLAPSSSGIGHAQYSPQQPHQLYDNLLSLNTTNSNNVNSGNSQGNQWGVEGDRRIHFSLEGMGSIAREGNNYNNNGLPRRSPSSDHNGGNHDYIF</sequence>
<organism evidence="1 2">
    <name type="scientific">Melastoma candidum</name>
    <dbReference type="NCBI Taxonomy" id="119954"/>
    <lineage>
        <taxon>Eukaryota</taxon>
        <taxon>Viridiplantae</taxon>
        <taxon>Streptophyta</taxon>
        <taxon>Embryophyta</taxon>
        <taxon>Tracheophyta</taxon>
        <taxon>Spermatophyta</taxon>
        <taxon>Magnoliopsida</taxon>
        <taxon>eudicotyledons</taxon>
        <taxon>Gunneridae</taxon>
        <taxon>Pentapetalae</taxon>
        <taxon>rosids</taxon>
        <taxon>malvids</taxon>
        <taxon>Myrtales</taxon>
        <taxon>Melastomataceae</taxon>
        <taxon>Melastomatoideae</taxon>
        <taxon>Melastomateae</taxon>
        <taxon>Melastoma</taxon>
    </lineage>
</organism>
<gene>
    <name evidence="1" type="ORF">MLD38_026588</name>
</gene>
<dbReference type="Proteomes" id="UP001057402">
    <property type="component" value="Chromosome 7"/>
</dbReference>
<evidence type="ECO:0000313" key="2">
    <source>
        <dbReference type="Proteomes" id="UP001057402"/>
    </source>
</evidence>
<protein>
    <submittedName>
        <fullName evidence="1">Uncharacterized protein</fullName>
    </submittedName>
</protein>